<dbReference type="SMART" id="SM00387">
    <property type="entry name" value="HATPase_c"/>
    <property type="match status" value="1"/>
</dbReference>
<dbReference type="InterPro" id="IPR005467">
    <property type="entry name" value="His_kinase_dom"/>
</dbReference>
<dbReference type="SMART" id="SM00342">
    <property type="entry name" value="HTH_ARAC"/>
    <property type="match status" value="1"/>
</dbReference>
<evidence type="ECO:0000256" key="12">
    <source>
        <dbReference type="SAM" id="Phobius"/>
    </source>
</evidence>
<dbReference type="CDD" id="cd00082">
    <property type="entry name" value="HisKA"/>
    <property type="match status" value="1"/>
</dbReference>
<dbReference type="InterPro" id="IPR009057">
    <property type="entry name" value="Homeodomain-like_sf"/>
</dbReference>
<keyword evidence="4" id="KW-0808">Transferase</keyword>
<dbReference type="Gene3D" id="1.10.10.60">
    <property type="entry name" value="Homeodomain-like"/>
    <property type="match status" value="1"/>
</dbReference>
<feature type="transmembrane region" description="Helical" evidence="12">
    <location>
        <begin position="356"/>
        <end position="378"/>
    </location>
</feature>
<dbReference type="Pfam" id="PF02518">
    <property type="entry name" value="HATPase_c"/>
    <property type="match status" value="1"/>
</dbReference>
<feature type="transmembrane region" description="Helical" evidence="12">
    <location>
        <begin position="271"/>
        <end position="292"/>
    </location>
</feature>
<feature type="transmembrane region" description="Helical" evidence="12">
    <location>
        <begin position="304"/>
        <end position="323"/>
    </location>
</feature>
<dbReference type="OrthoDB" id="9797097at2"/>
<dbReference type="InterPro" id="IPR008979">
    <property type="entry name" value="Galactose-bd-like_sf"/>
</dbReference>
<evidence type="ECO:0000313" key="16">
    <source>
        <dbReference type="EMBL" id="RRB10694.1"/>
    </source>
</evidence>
<dbReference type="CDD" id="cd17574">
    <property type="entry name" value="REC_OmpR"/>
    <property type="match status" value="1"/>
</dbReference>
<dbReference type="InterPro" id="IPR004358">
    <property type="entry name" value="Sig_transdc_His_kin-like_C"/>
</dbReference>
<evidence type="ECO:0000256" key="8">
    <source>
        <dbReference type="ARBA" id="ARBA00023012"/>
    </source>
</evidence>
<dbReference type="InterPro" id="IPR003594">
    <property type="entry name" value="HATPase_dom"/>
</dbReference>
<feature type="domain" description="Histidine kinase" evidence="14">
    <location>
        <begin position="453"/>
        <end position="681"/>
    </location>
</feature>
<dbReference type="EMBL" id="RQJP01000006">
    <property type="protein sequence ID" value="RRB10694.1"/>
    <property type="molecule type" value="Genomic_DNA"/>
</dbReference>
<dbReference type="InterPro" id="IPR036890">
    <property type="entry name" value="HATPase_C_sf"/>
</dbReference>
<organism evidence="16 17">
    <name type="scientific">Larkinella knui</name>
    <dbReference type="NCBI Taxonomy" id="2025310"/>
    <lineage>
        <taxon>Bacteria</taxon>
        <taxon>Pseudomonadati</taxon>
        <taxon>Bacteroidota</taxon>
        <taxon>Cytophagia</taxon>
        <taxon>Cytophagales</taxon>
        <taxon>Spirosomataceae</taxon>
        <taxon>Larkinella</taxon>
    </lineage>
</organism>
<dbReference type="Pfam" id="PF07695">
    <property type="entry name" value="7TMR-DISM_7TM"/>
    <property type="match status" value="1"/>
</dbReference>
<dbReference type="Pfam" id="PF00072">
    <property type="entry name" value="Response_reg"/>
    <property type="match status" value="1"/>
</dbReference>
<keyword evidence="8" id="KW-0902">Two-component regulatory system</keyword>
<evidence type="ECO:0000259" key="14">
    <source>
        <dbReference type="PROSITE" id="PS50109"/>
    </source>
</evidence>
<dbReference type="AlphaFoldDB" id="A0A3P1CCZ2"/>
<evidence type="ECO:0000256" key="6">
    <source>
        <dbReference type="ARBA" id="ARBA00022777"/>
    </source>
</evidence>
<keyword evidence="10" id="KW-0804">Transcription</keyword>
<evidence type="ECO:0000256" key="4">
    <source>
        <dbReference type="ARBA" id="ARBA00022679"/>
    </source>
</evidence>
<keyword evidence="6" id="KW-0418">Kinase</keyword>
<evidence type="ECO:0000256" key="7">
    <source>
        <dbReference type="ARBA" id="ARBA00022840"/>
    </source>
</evidence>
<keyword evidence="12" id="KW-0472">Membrane</keyword>
<dbReference type="GO" id="GO:0043565">
    <property type="term" value="F:sequence-specific DNA binding"/>
    <property type="evidence" value="ECO:0007669"/>
    <property type="project" value="InterPro"/>
</dbReference>
<keyword evidence="7" id="KW-0067">ATP-binding</keyword>
<evidence type="ECO:0000256" key="9">
    <source>
        <dbReference type="ARBA" id="ARBA00023015"/>
    </source>
</evidence>
<dbReference type="SUPFAM" id="SSF49785">
    <property type="entry name" value="Galactose-binding domain-like"/>
    <property type="match status" value="1"/>
</dbReference>
<evidence type="ECO:0000256" key="1">
    <source>
        <dbReference type="ARBA" id="ARBA00000085"/>
    </source>
</evidence>
<dbReference type="PRINTS" id="PR00344">
    <property type="entry name" value="BCTRLSENSOR"/>
</dbReference>
<keyword evidence="12" id="KW-1133">Transmembrane helix</keyword>
<dbReference type="SUPFAM" id="SSF52172">
    <property type="entry name" value="CheY-like"/>
    <property type="match status" value="1"/>
</dbReference>
<dbReference type="Pfam" id="PF12833">
    <property type="entry name" value="HTH_18"/>
    <property type="match status" value="1"/>
</dbReference>
<evidence type="ECO:0000256" key="11">
    <source>
        <dbReference type="PROSITE-ProRule" id="PRU00169"/>
    </source>
</evidence>
<comment type="caution">
    <text evidence="16">The sequence shown here is derived from an EMBL/GenBank/DDBJ whole genome shotgun (WGS) entry which is preliminary data.</text>
</comment>
<sequence length="971" mass="108386">MHIFTTPQRTIRSLFLALLLGALALVCRAQKNRIPVAQNGVIDLSSYSHASTEPVSLRGEWFFKWNQFADSSSLSASKNYISVPGNWHSYTKSFTLFPQDLGHGTYGLRIILPDSGQQWALRIPPIRTAYKLFVNGQLVAQTGQLATDRSMKPGTNSTVVSFPVPGREAFLLIQVANYHFAYGGIWKSLELGHPAILSQSREKSILISAFIIGVLFIIGLYHFVLYALRQQDRAPFLFGTLCLLAAFRESFNSESLFFLIFPEANWFLANKALYCAFPIGIIGLTLYLQCLFPDLITAVFKKSIVALNLAFLALVLFTPATTYSAWGTLISPLAILECGYFFSISFRAFRLKKEGGFILFCDMIILAVCVFNDSLYQAGIIHTYYLLSTAVVLFTLCQSLLLAIRFSSAFARTEALTIDLKTANQVIEQMALKRQEADRRKEVEEVKNRFFANITHEFRTPLTLIISPIEQLVRTTADSPTIERSVINNTLATIHRNARQLLQLINQLLDLSKLESGSLKVRESQGDAVQFMNDLVNSFRITAEMKGIQLTYQPGQLPEQLLFDDDKWGKIGSNLLSNALKYTPSGGSVRVDLVTESFGTAGQMLLRLSVSDTGTGIAADQIPHIFDRFYQVDDSRTRPYEGTGIGLALVKELTDLLKGRISLESEVGKGTTITVACPVRQPYADHPKLQASLPDLLWPETPQTLPAPWSDPKSTAHGNLPVLLLVEDNDDLRQLIANGLAATYRILTAANGQEGWEICQSELPDLVVSDIMMPVLDGYQLCRLIKQTPRTNHIAVILLTAKTASESKLEGLSAGANDYLTKPFSQRELHLRVTNLLHYQLALRTFYNLQFSKPDSLQLPAYQNAFLNQLYQALEKHLDDAKFSVDDLAVEVAMSSRTLNRKLTAMLGMSVSEFIRTYRLRKAADLLKAGYPVSETAYKVGFESPSYFGQCFKELFTLSPSDYIRNVLSEN</sequence>
<dbReference type="GO" id="GO:0000155">
    <property type="term" value="F:phosphorelay sensor kinase activity"/>
    <property type="evidence" value="ECO:0007669"/>
    <property type="project" value="InterPro"/>
</dbReference>
<dbReference type="Gene3D" id="3.30.565.10">
    <property type="entry name" value="Histidine kinase-like ATPase, C-terminal domain"/>
    <property type="match status" value="1"/>
</dbReference>
<dbReference type="Gene3D" id="3.40.50.2300">
    <property type="match status" value="1"/>
</dbReference>
<dbReference type="EC" id="2.7.13.3" evidence="2"/>
<dbReference type="PROSITE" id="PS50110">
    <property type="entry name" value="RESPONSE_REGULATORY"/>
    <property type="match status" value="1"/>
</dbReference>
<dbReference type="PANTHER" id="PTHR43547">
    <property type="entry name" value="TWO-COMPONENT HISTIDINE KINASE"/>
    <property type="match status" value="1"/>
</dbReference>
<reference evidence="16 17" key="1">
    <citation type="submission" date="2018-11" db="EMBL/GenBank/DDBJ databases">
        <authorList>
            <person name="Zhou Z."/>
            <person name="Wang G."/>
        </authorList>
    </citation>
    <scope>NUCLEOTIDE SEQUENCE [LARGE SCALE GENOMIC DNA]</scope>
    <source>
        <strain evidence="16 17">KCTC42998</strain>
    </source>
</reference>
<dbReference type="InterPro" id="IPR036097">
    <property type="entry name" value="HisK_dim/P_sf"/>
</dbReference>
<dbReference type="InterPro" id="IPR003661">
    <property type="entry name" value="HisK_dim/P_dom"/>
</dbReference>
<dbReference type="CDD" id="cd16922">
    <property type="entry name" value="HATPase_EvgS-ArcB-TorS-like"/>
    <property type="match status" value="1"/>
</dbReference>
<dbReference type="SUPFAM" id="SSF46689">
    <property type="entry name" value="Homeodomain-like"/>
    <property type="match status" value="1"/>
</dbReference>
<evidence type="ECO:0000256" key="5">
    <source>
        <dbReference type="ARBA" id="ARBA00022741"/>
    </source>
</evidence>
<proteinExistence type="predicted"/>
<dbReference type="FunFam" id="3.30.565.10:FF:000037">
    <property type="entry name" value="Hybrid sensor histidine kinase/response regulator"/>
    <property type="match status" value="1"/>
</dbReference>
<protein>
    <recommendedName>
        <fullName evidence="2">histidine kinase</fullName>
        <ecNumber evidence="2">2.7.13.3</ecNumber>
    </recommendedName>
</protein>
<evidence type="ECO:0000259" key="15">
    <source>
        <dbReference type="PROSITE" id="PS50110"/>
    </source>
</evidence>
<dbReference type="PANTHER" id="PTHR43547:SF2">
    <property type="entry name" value="HYBRID SIGNAL TRANSDUCTION HISTIDINE KINASE C"/>
    <property type="match status" value="1"/>
</dbReference>
<dbReference type="Gene3D" id="2.60.120.260">
    <property type="entry name" value="Galactose-binding domain-like"/>
    <property type="match status" value="1"/>
</dbReference>
<dbReference type="InterPro" id="IPR011623">
    <property type="entry name" value="7TMR_DISM_rcpt_extracell_dom1"/>
</dbReference>
<evidence type="ECO:0000256" key="10">
    <source>
        <dbReference type="ARBA" id="ARBA00023163"/>
    </source>
</evidence>
<dbReference type="PROSITE" id="PS50109">
    <property type="entry name" value="HIS_KIN"/>
    <property type="match status" value="1"/>
</dbReference>
<keyword evidence="12" id="KW-0812">Transmembrane</keyword>
<feature type="transmembrane region" description="Helical" evidence="12">
    <location>
        <begin position="384"/>
        <end position="404"/>
    </location>
</feature>
<feature type="modified residue" description="4-aspartylphosphate" evidence="11">
    <location>
        <position position="770"/>
    </location>
</feature>
<keyword evidence="9" id="KW-0805">Transcription regulation</keyword>
<dbReference type="Pfam" id="PF00512">
    <property type="entry name" value="HisKA"/>
    <property type="match status" value="1"/>
</dbReference>
<keyword evidence="17" id="KW-1185">Reference proteome</keyword>
<dbReference type="PROSITE" id="PS01124">
    <property type="entry name" value="HTH_ARAC_FAMILY_2"/>
    <property type="match status" value="1"/>
</dbReference>
<feature type="transmembrane region" description="Helical" evidence="12">
    <location>
        <begin position="205"/>
        <end position="227"/>
    </location>
</feature>
<dbReference type="SUPFAM" id="SSF55874">
    <property type="entry name" value="ATPase domain of HSP90 chaperone/DNA topoisomerase II/histidine kinase"/>
    <property type="match status" value="1"/>
</dbReference>
<feature type="domain" description="HTH araC/xylS-type" evidence="13">
    <location>
        <begin position="868"/>
        <end position="966"/>
    </location>
</feature>
<accession>A0A3P1CCZ2</accession>
<comment type="catalytic activity">
    <reaction evidence="1">
        <text>ATP + protein L-histidine = ADP + protein N-phospho-L-histidine.</text>
        <dbReference type="EC" id="2.7.13.3"/>
    </reaction>
</comment>
<dbReference type="InterPro" id="IPR001789">
    <property type="entry name" value="Sig_transdc_resp-reg_receiver"/>
</dbReference>
<evidence type="ECO:0000259" key="13">
    <source>
        <dbReference type="PROSITE" id="PS01124"/>
    </source>
</evidence>
<keyword evidence="3 11" id="KW-0597">Phosphoprotein</keyword>
<dbReference type="Proteomes" id="UP000274271">
    <property type="component" value="Unassembled WGS sequence"/>
</dbReference>
<name>A0A3P1CCZ2_9BACT</name>
<dbReference type="GO" id="GO:0003700">
    <property type="term" value="F:DNA-binding transcription factor activity"/>
    <property type="evidence" value="ECO:0007669"/>
    <property type="project" value="InterPro"/>
</dbReference>
<evidence type="ECO:0000256" key="2">
    <source>
        <dbReference type="ARBA" id="ARBA00012438"/>
    </source>
</evidence>
<dbReference type="SMART" id="SM00448">
    <property type="entry name" value="REC"/>
    <property type="match status" value="1"/>
</dbReference>
<dbReference type="SUPFAM" id="SSF47384">
    <property type="entry name" value="Homodimeric domain of signal transducing histidine kinase"/>
    <property type="match status" value="1"/>
</dbReference>
<gene>
    <name evidence="16" type="ORF">EHT87_26410</name>
</gene>
<dbReference type="SMART" id="SM00388">
    <property type="entry name" value="HisKA"/>
    <property type="match status" value="1"/>
</dbReference>
<evidence type="ECO:0000313" key="17">
    <source>
        <dbReference type="Proteomes" id="UP000274271"/>
    </source>
</evidence>
<evidence type="ECO:0000256" key="3">
    <source>
        <dbReference type="ARBA" id="ARBA00022553"/>
    </source>
</evidence>
<keyword evidence="5" id="KW-0547">Nucleotide-binding</keyword>
<dbReference type="InterPro" id="IPR018060">
    <property type="entry name" value="HTH_AraC"/>
</dbReference>
<feature type="domain" description="Response regulatory" evidence="15">
    <location>
        <begin position="722"/>
        <end position="837"/>
    </location>
</feature>
<dbReference type="InterPro" id="IPR011006">
    <property type="entry name" value="CheY-like_superfamily"/>
</dbReference>
<dbReference type="Gene3D" id="1.10.287.130">
    <property type="match status" value="1"/>
</dbReference>
<dbReference type="GO" id="GO:0005524">
    <property type="term" value="F:ATP binding"/>
    <property type="evidence" value="ECO:0007669"/>
    <property type="project" value="UniProtKB-KW"/>
</dbReference>